<keyword evidence="3" id="KW-1185">Reference proteome</keyword>
<evidence type="ECO:0000313" key="3">
    <source>
        <dbReference type="Proteomes" id="UP000799439"/>
    </source>
</evidence>
<dbReference type="EMBL" id="ML996082">
    <property type="protein sequence ID" value="KAF2155673.1"/>
    <property type="molecule type" value="Genomic_DNA"/>
</dbReference>
<dbReference type="Proteomes" id="UP000799439">
    <property type="component" value="Unassembled WGS sequence"/>
</dbReference>
<feature type="compositionally biased region" description="Basic and acidic residues" evidence="1">
    <location>
        <begin position="373"/>
        <end position="396"/>
    </location>
</feature>
<reference evidence="2" key="1">
    <citation type="journal article" date="2020" name="Stud. Mycol.">
        <title>101 Dothideomycetes genomes: a test case for predicting lifestyles and emergence of pathogens.</title>
        <authorList>
            <person name="Haridas S."/>
            <person name="Albert R."/>
            <person name="Binder M."/>
            <person name="Bloem J."/>
            <person name="Labutti K."/>
            <person name="Salamov A."/>
            <person name="Andreopoulos B."/>
            <person name="Baker S."/>
            <person name="Barry K."/>
            <person name="Bills G."/>
            <person name="Bluhm B."/>
            <person name="Cannon C."/>
            <person name="Castanera R."/>
            <person name="Culley D."/>
            <person name="Daum C."/>
            <person name="Ezra D."/>
            <person name="Gonzalez J."/>
            <person name="Henrissat B."/>
            <person name="Kuo A."/>
            <person name="Liang C."/>
            <person name="Lipzen A."/>
            <person name="Lutzoni F."/>
            <person name="Magnuson J."/>
            <person name="Mondo S."/>
            <person name="Nolan M."/>
            <person name="Ohm R."/>
            <person name="Pangilinan J."/>
            <person name="Park H.-J."/>
            <person name="Ramirez L."/>
            <person name="Alfaro M."/>
            <person name="Sun H."/>
            <person name="Tritt A."/>
            <person name="Yoshinaga Y."/>
            <person name="Zwiers L.-H."/>
            <person name="Turgeon B."/>
            <person name="Goodwin S."/>
            <person name="Spatafora J."/>
            <person name="Crous P."/>
            <person name="Grigoriev I."/>
        </authorList>
    </citation>
    <scope>NUCLEOTIDE SEQUENCE</scope>
    <source>
        <strain evidence="2">CBS 260.36</strain>
    </source>
</reference>
<feature type="compositionally biased region" description="Basic residues" evidence="1">
    <location>
        <begin position="160"/>
        <end position="177"/>
    </location>
</feature>
<feature type="compositionally biased region" description="Basic and acidic residues" evidence="1">
    <location>
        <begin position="349"/>
        <end position="364"/>
    </location>
</feature>
<feature type="region of interest" description="Disordered" evidence="1">
    <location>
        <begin position="53"/>
        <end position="267"/>
    </location>
</feature>
<feature type="compositionally biased region" description="Low complexity" evidence="1">
    <location>
        <begin position="183"/>
        <end position="222"/>
    </location>
</feature>
<accession>A0A9P4JAY3</accession>
<evidence type="ECO:0000256" key="1">
    <source>
        <dbReference type="SAM" id="MobiDB-lite"/>
    </source>
</evidence>
<organism evidence="2 3">
    <name type="scientific">Myriangium duriaei CBS 260.36</name>
    <dbReference type="NCBI Taxonomy" id="1168546"/>
    <lineage>
        <taxon>Eukaryota</taxon>
        <taxon>Fungi</taxon>
        <taxon>Dikarya</taxon>
        <taxon>Ascomycota</taxon>
        <taxon>Pezizomycotina</taxon>
        <taxon>Dothideomycetes</taxon>
        <taxon>Dothideomycetidae</taxon>
        <taxon>Myriangiales</taxon>
        <taxon>Myriangiaceae</taxon>
        <taxon>Myriangium</taxon>
    </lineage>
</organism>
<gene>
    <name evidence="2" type="ORF">K461DRAFT_310320</name>
</gene>
<proteinExistence type="predicted"/>
<sequence length="749" mass="81591">MVTQDVRDMEGDTMAYMAGCDLFGDSDDNYNDGKKDTTNPEYAELKGALKNALVDPEADQQETKIIDKAESNRDGHDKPPVKQGFQLILPPRPCQTCQTHGKQPDLQPAQTPTVEQSKEDSPQPQPQPNTQPELKAAVTGKKRKRDQTDGRESEVPEKVLRRRERQNARYRAKHPPKHLPQEQASDQSKQKASSPSKETPSTSAGASEGTSGGSSPATSSTTQPRDVAAPVATTTSNCSMDCLAARGGGKWRDESSGSLQSGSSTIKRDNLLRGPHAVAARELGTNKYPWMSSTQMGPFYFPSAESSFPHTKRRTPEEMVMVRKRQAAAKLEREEAKWHKNALKRFKDCADRDENGRAPAEHNGKKPSPRARKIQDKGKAKEKATDGVTTVEDKPVKQTAAANPPQNPIHLTDNEVGMSPGVGLQDPCRSVPATRVIHPHIAPPLQPHPFSSGFPPPFQQGFSPYPRPLYPPPNLPPKLGMTPQAFAQSWRPGMTQAHMQSQQQAQQQPRCVPAYPQTASTVMQGYLPQQQPWTAPPSMPHQLPHDSLRGPLADMMGNVPSTLLGGLHTGLANGVPHNQQGTYADKQLGDMASSMPHTPVPDLFPEIQGLLASDMAQNPQGALGGDKLGYVAGNMPDYLAHDLHGSYDTNMPGDMAGDEQSGSGAESVDGMPRYQPHELRGTYDTNMLGDLAGKMQSEVGAEPLDGMPQNQPIDWLGTYESKVLEEKPRFDLGDILYSPLDGLEDFDGK</sequence>
<feature type="region of interest" description="Disordered" evidence="1">
    <location>
        <begin position="349"/>
        <end position="416"/>
    </location>
</feature>
<comment type="caution">
    <text evidence="2">The sequence shown here is derived from an EMBL/GenBank/DDBJ whole genome shotgun (WGS) entry which is preliminary data.</text>
</comment>
<feature type="compositionally biased region" description="Basic and acidic residues" evidence="1">
    <location>
        <begin position="146"/>
        <end position="159"/>
    </location>
</feature>
<dbReference type="AlphaFoldDB" id="A0A9P4JAY3"/>
<protein>
    <submittedName>
        <fullName evidence="2">Uncharacterized protein</fullName>
    </submittedName>
</protein>
<evidence type="ECO:0000313" key="2">
    <source>
        <dbReference type="EMBL" id="KAF2155673.1"/>
    </source>
</evidence>
<name>A0A9P4JAY3_9PEZI</name>
<feature type="compositionally biased region" description="Basic and acidic residues" evidence="1">
    <location>
        <begin position="61"/>
        <end position="80"/>
    </location>
</feature>